<feature type="compositionally biased region" description="Polar residues" evidence="1">
    <location>
        <begin position="43"/>
        <end position="56"/>
    </location>
</feature>
<dbReference type="GeneID" id="104787086"/>
<sequence>MAVPIHFLINSPHESSDDEFNLSEISYSSDDDESMEEVESSELVNTNAGSLSSPLSNLEHDEETEANGGSIEEDEFWVKYPYLKELVEIIVSQGLISEDDAFERVKLIGDDKAKELNDGWKALCIEQDLGNEMLALLASTMK</sequence>
<evidence type="ECO:0000256" key="1">
    <source>
        <dbReference type="SAM" id="MobiDB-lite"/>
    </source>
</evidence>
<dbReference type="RefSeq" id="XP_010510895.1">
    <property type="nucleotide sequence ID" value="XM_010512593.1"/>
</dbReference>
<accession>A0ABM0Z5Z5</accession>
<dbReference type="Proteomes" id="UP000694864">
    <property type="component" value="Chromosome 1"/>
</dbReference>
<evidence type="ECO:0000313" key="2">
    <source>
        <dbReference type="Proteomes" id="UP000694864"/>
    </source>
</evidence>
<evidence type="ECO:0000313" key="3">
    <source>
        <dbReference type="RefSeq" id="XP_010510895.1"/>
    </source>
</evidence>
<feature type="region of interest" description="Disordered" evidence="1">
    <location>
        <begin position="25"/>
        <end position="70"/>
    </location>
</feature>
<gene>
    <name evidence="3" type="primary">LOC104787086</name>
</gene>
<reference evidence="3" key="2">
    <citation type="submission" date="2025-08" db="UniProtKB">
        <authorList>
            <consortium name="RefSeq"/>
        </authorList>
    </citation>
    <scope>IDENTIFICATION</scope>
    <source>
        <tissue evidence="3">Leaf</tissue>
    </source>
</reference>
<keyword evidence="2" id="KW-1185">Reference proteome</keyword>
<reference evidence="2" key="1">
    <citation type="journal article" date="2014" name="Nat. Commun.">
        <title>The emerging biofuel crop Camelina sativa retains a highly undifferentiated hexaploid genome structure.</title>
        <authorList>
            <person name="Kagale S."/>
            <person name="Koh C."/>
            <person name="Nixon J."/>
            <person name="Bollina V."/>
            <person name="Clarke W.E."/>
            <person name="Tuteja R."/>
            <person name="Spillane C."/>
            <person name="Robinson S.J."/>
            <person name="Links M.G."/>
            <person name="Clarke C."/>
            <person name="Higgins E.E."/>
            <person name="Huebert T."/>
            <person name="Sharpe A.G."/>
            <person name="Parkin I.A."/>
        </authorList>
    </citation>
    <scope>NUCLEOTIDE SEQUENCE [LARGE SCALE GENOMIC DNA]</scope>
    <source>
        <strain evidence="2">cv. DH55</strain>
    </source>
</reference>
<organism evidence="2 3">
    <name type="scientific">Camelina sativa</name>
    <name type="common">False flax</name>
    <name type="synonym">Myagrum sativum</name>
    <dbReference type="NCBI Taxonomy" id="90675"/>
    <lineage>
        <taxon>Eukaryota</taxon>
        <taxon>Viridiplantae</taxon>
        <taxon>Streptophyta</taxon>
        <taxon>Embryophyta</taxon>
        <taxon>Tracheophyta</taxon>
        <taxon>Spermatophyta</taxon>
        <taxon>Magnoliopsida</taxon>
        <taxon>eudicotyledons</taxon>
        <taxon>Gunneridae</taxon>
        <taxon>Pentapetalae</taxon>
        <taxon>rosids</taxon>
        <taxon>malvids</taxon>
        <taxon>Brassicales</taxon>
        <taxon>Brassicaceae</taxon>
        <taxon>Camelineae</taxon>
        <taxon>Camelina</taxon>
    </lineage>
</organism>
<protein>
    <submittedName>
        <fullName evidence="3">GLABROUS1 enhancer-binding protein-like</fullName>
    </submittedName>
</protein>
<name>A0ABM0Z5Z5_CAMSA</name>
<proteinExistence type="predicted"/>
<feature type="compositionally biased region" description="Acidic residues" evidence="1">
    <location>
        <begin position="29"/>
        <end position="40"/>
    </location>
</feature>
<feature type="compositionally biased region" description="Acidic residues" evidence="1">
    <location>
        <begin position="60"/>
        <end position="70"/>
    </location>
</feature>